<protein>
    <submittedName>
        <fullName evidence="1">Uncharacterized protein</fullName>
    </submittedName>
</protein>
<name>A0A078B7A4_STYLE</name>
<evidence type="ECO:0000313" key="2">
    <source>
        <dbReference type="Proteomes" id="UP000039865"/>
    </source>
</evidence>
<dbReference type="InParanoid" id="A0A078B7A4"/>
<organism evidence="1 2">
    <name type="scientific">Stylonychia lemnae</name>
    <name type="common">Ciliate</name>
    <dbReference type="NCBI Taxonomy" id="5949"/>
    <lineage>
        <taxon>Eukaryota</taxon>
        <taxon>Sar</taxon>
        <taxon>Alveolata</taxon>
        <taxon>Ciliophora</taxon>
        <taxon>Intramacronucleata</taxon>
        <taxon>Spirotrichea</taxon>
        <taxon>Stichotrichia</taxon>
        <taxon>Sporadotrichida</taxon>
        <taxon>Oxytrichidae</taxon>
        <taxon>Stylonychinae</taxon>
        <taxon>Stylonychia</taxon>
    </lineage>
</organism>
<dbReference type="Proteomes" id="UP000039865">
    <property type="component" value="Unassembled WGS sequence"/>
</dbReference>
<gene>
    <name evidence="1" type="primary">Contig15847.g16892</name>
    <name evidence="1" type="ORF">STYLEM_19226</name>
</gene>
<reference evidence="1 2" key="1">
    <citation type="submission" date="2014-06" db="EMBL/GenBank/DDBJ databases">
        <authorList>
            <person name="Swart Estienne"/>
        </authorList>
    </citation>
    <scope>NUCLEOTIDE SEQUENCE [LARGE SCALE GENOMIC DNA]</scope>
    <source>
        <strain evidence="1 2">130c</strain>
    </source>
</reference>
<proteinExistence type="predicted"/>
<evidence type="ECO:0000313" key="1">
    <source>
        <dbReference type="EMBL" id="CDW90086.1"/>
    </source>
</evidence>
<dbReference type="AlphaFoldDB" id="A0A078B7A4"/>
<sequence length="652" mass="76423">MNFIHQLTLTLNPSDFKVFTLTLKNPTLSNIGFFDHLEIPELLDAFELKAVLLRELNMMKIDERVHSQVDQQQNCSLNFDHNCNDYFPQTSILAQKDAQSLVHTQTDFTLLEISHLLIESEQGLVITGVVPYEMSQLMQSLNNALCCEIRRKFEDPFILMTQEQKTQFMESLFQEIVDSFNYQELNIEQLSDPVLRGQTQKQSGDGNQNGNLLEIMLRGYYFELFKNTGQWLFNMEINNDKYFVLPNFNPCIIEGQDTFDEIPSIHPDTSRVKIMNLFTQEIELRDMGEIVINKPFEIPQQGISVALLSYNMINDVLQKGGLETKVQLLRYELSGQNEQVTKSIAQFSNKFDLDNLTSQVKIHQQENHYRNINSINYQDLGINKKDISTSEDSDDSYYETTNKLLKVIKSQDAQKINQLNDMLKFIQDNQDQQMFMIKNLLDTKAMMARLRTDRELRNLQLKLNQFITNIQREARSTQSLNNLLHSNSKSQQKCPNSIQNSVKKTIMKPINYDLSETIKKDKDKIEADYFKSDPPMQIIRKREQHIKRTLEWANKEHNISMSQSQIMEDQNMEDLSCISQDRLDENKKKRVSLINSQMSQSFIQRGEFHRKSEDFSFMRKKVRVNVIESDIVEYELDEDEKRMKQQNSKKYL</sequence>
<dbReference type="OrthoDB" id="10685198at2759"/>
<dbReference type="EMBL" id="CCKQ01018155">
    <property type="protein sequence ID" value="CDW90086.1"/>
    <property type="molecule type" value="Genomic_DNA"/>
</dbReference>
<accession>A0A078B7A4</accession>
<keyword evidence="2" id="KW-1185">Reference proteome</keyword>